<dbReference type="AlphaFoldDB" id="A0A2V3IIR3"/>
<dbReference type="PANTHER" id="PTHR45947:SF3">
    <property type="entry name" value="SULFOQUINOVOSYL TRANSFERASE SQD2"/>
    <property type="match status" value="1"/>
</dbReference>
<organism evidence="3 4">
    <name type="scientific">Gracilariopsis chorda</name>
    <dbReference type="NCBI Taxonomy" id="448386"/>
    <lineage>
        <taxon>Eukaryota</taxon>
        <taxon>Rhodophyta</taxon>
        <taxon>Florideophyceae</taxon>
        <taxon>Rhodymeniophycidae</taxon>
        <taxon>Gracilariales</taxon>
        <taxon>Gracilariaceae</taxon>
        <taxon>Gracilariopsis</taxon>
    </lineage>
</organism>
<protein>
    <submittedName>
        <fullName evidence="3">N, N'-diacetylbacillosaminyl-diphospho-undecaprenol alpha-1,3-N-acetylgalactosaminyltransferase</fullName>
    </submittedName>
</protein>
<dbReference type="Pfam" id="PF00534">
    <property type="entry name" value="Glycos_transf_1"/>
    <property type="match status" value="1"/>
</dbReference>
<proteinExistence type="predicted"/>
<dbReference type="SUPFAM" id="SSF53448">
    <property type="entry name" value="Nucleotide-diphospho-sugar transferases"/>
    <property type="match status" value="1"/>
</dbReference>
<accession>A0A2V3IIR3</accession>
<keyword evidence="4" id="KW-1185">Reference proteome</keyword>
<dbReference type="GO" id="GO:0016757">
    <property type="term" value="F:glycosyltransferase activity"/>
    <property type="evidence" value="ECO:0007669"/>
    <property type="project" value="UniProtKB-KW"/>
</dbReference>
<dbReference type="InterPro" id="IPR029044">
    <property type="entry name" value="Nucleotide-diphossugar_trans"/>
</dbReference>
<evidence type="ECO:0000259" key="2">
    <source>
        <dbReference type="Pfam" id="PF00534"/>
    </source>
</evidence>
<name>A0A2V3IIR3_9FLOR</name>
<keyword evidence="1" id="KW-0328">Glycosyltransferase</keyword>
<keyword evidence="3" id="KW-0808">Transferase</keyword>
<dbReference type="Gene3D" id="3.90.550.10">
    <property type="entry name" value="Spore Coat Polysaccharide Biosynthesis Protein SpsA, Chain A"/>
    <property type="match status" value="1"/>
</dbReference>
<dbReference type="Gene3D" id="3.40.50.2000">
    <property type="entry name" value="Glycogen Phosphorylase B"/>
    <property type="match status" value="2"/>
</dbReference>
<dbReference type="STRING" id="448386.A0A2V3IIR3"/>
<sequence length="795" mass="91143">MKPKAFSFKARKVLRATALAHQITYKKQSFILKRHLAFLAGFAILYVSALALGKRYRTIRCFISRCDVRNSPNTLEEDLCGPKRDYGAELKNICNENENAWKERKLTVVTVVRRHDDEFKLTAKMVLRQSWIAFSWILVLENIQTKAEMRRLRELADSDCRVQLVENAKNGEPFNSKNLALEHVKEQSSPYFRFVQAGEYLDFTTFEKSIWMLESNHNFYMASSFSLFKRDSNEVWKKGLHSGKSLLEDGLDLKNMSAIIRSAVLYSTPCKFETDVFHHLDDWGYHFCLAKEGIWGSTIPEVLSVYVPNTKIEQERQVIENVSTLLRSTYEGLTHSFPVIDAQPSTALESISAETLKNSLRIIRPTILVLIPWMSIGGADLANVRIVKELFDMGYHITIVCSLLDIDHDSMALREQFAPYTRDIFVLPGFLRLVDMPRFLKYIILSREIQKMFLSNSMLGYSLLPWLTQMCPELQIVDYVHNEEEGWNNGGYATYSVIHKQYLHCTFTSSKKAKRFMERRGRSSQDVNVAYLGIDLTEIESVKLQSPQLIREQMNIDKSAVVISYLGRLVHFKRPLLVVEAYRRLLIRISEKMNIPFDKKIILLVGGDGPEMPKISTIAEATTEGEIRVLGGLKHQDLLRYLFITDIFCLPSLAEGIPFTVAEAMALGAVPIVTDRGGFPELLTRNKKHGIILKVTENDELDTELLTSELQKLVLGNGDLQGMRMRGENHIRETFDKGRLIPALVRRILSCPRKKIQFRPSFNDSSLYYGVDHVLRQAAKLSDYHAIQKALEHHK</sequence>
<dbReference type="EMBL" id="NBIV01000182">
    <property type="protein sequence ID" value="PXF41962.1"/>
    <property type="molecule type" value="Genomic_DNA"/>
</dbReference>
<dbReference type="Proteomes" id="UP000247409">
    <property type="component" value="Unassembled WGS sequence"/>
</dbReference>
<evidence type="ECO:0000313" key="3">
    <source>
        <dbReference type="EMBL" id="PXF41962.1"/>
    </source>
</evidence>
<reference evidence="3 4" key="1">
    <citation type="journal article" date="2018" name="Mol. Biol. Evol.">
        <title>Analysis of the draft genome of the red seaweed Gracilariopsis chorda provides insights into genome size evolution in Rhodophyta.</title>
        <authorList>
            <person name="Lee J."/>
            <person name="Yang E.C."/>
            <person name="Graf L."/>
            <person name="Yang J.H."/>
            <person name="Qiu H."/>
            <person name="Zel Zion U."/>
            <person name="Chan C.X."/>
            <person name="Stephens T.G."/>
            <person name="Weber A.P.M."/>
            <person name="Boo G.H."/>
            <person name="Boo S.M."/>
            <person name="Kim K.M."/>
            <person name="Shin Y."/>
            <person name="Jung M."/>
            <person name="Lee S.J."/>
            <person name="Yim H.S."/>
            <person name="Lee J.H."/>
            <person name="Bhattacharya D."/>
            <person name="Yoon H.S."/>
        </authorList>
    </citation>
    <scope>NUCLEOTIDE SEQUENCE [LARGE SCALE GENOMIC DNA]</scope>
    <source>
        <strain evidence="3 4">SKKU-2015</strain>
        <tissue evidence="3">Whole body</tissue>
    </source>
</reference>
<feature type="domain" description="Glycosyl transferase family 1" evidence="2">
    <location>
        <begin position="550"/>
        <end position="701"/>
    </location>
</feature>
<dbReference type="InterPro" id="IPR001296">
    <property type="entry name" value="Glyco_trans_1"/>
</dbReference>
<dbReference type="CDD" id="cd03801">
    <property type="entry name" value="GT4_PimA-like"/>
    <property type="match status" value="1"/>
</dbReference>
<dbReference type="PANTHER" id="PTHR45947">
    <property type="entry name" value="SULFOQUINOVOSYL TRANSFERASE SQD2"/>
    <property type="match status" value="1"/>
</dbReference>
<gene>
    <name evidence="3" type="ORF">BWQ96_08316</name>
</gene>
<dbReference type="OrthoDB" id="3784at2759"/>
<evidence type="ECO:0000256" key="1">
    <source>
        <dbReference type="ARBA" id="ARBA00022676"/>
    </source>
</evidence>
<dbReference type="InterPro" id="IPR050194">
    <property type="entry name" value="Glycosyltransferase_grp1"/>
</dbReference>
<evidence type="ECO:0000313" key="4">
    <source>
        <dbReference type="Proteomes" id="UP000247409"/>
    </source>
</evidence>
<dbReference type="SUPFAM" id="SSF53756">
    <property type="entry name" value="UDP-Glycosyltransferase/glycogen phosphorylase"/>
    <property type="match status" value="1"/>
</dbReference>
<comment type="caution">
    <text evidence="3">The sequence shown here is derived from an EMBL/GenBank/DDBJ whole genome shotgun (WGS) entry which is preliminary data.</text>
</comment>